<dbReference type="GO" id="GO:0046872">
    <property type="term" value="F:metal ion binding"/>
    <property type="evidence" value="ECO:0007669"/>
    <property type="project" value="UniProtKB-KW"/>
</dbReference>
<dbReference type="CDD" id="cd11010">
    <property type="entry name" value="S1-P1_nuclease"/>
    <property type="match status" value="1"/>
</dbReference>
<evidence type="ECO:0000256" key="6">
    <source>
        <dbReference type="ARBA" id="ARBA00023180"/>
    </source>
</evidence>
<dbReference type="GO" id="GO:0016788">
    <property type="term" value="F:hydrolase activity, acting on ester bonds"/>
    <property type="evidence" value="ECO:0007669"/>
    <property type="project" value="InterPro"/>
</dbReference>
<dbReference type="Proteomes" id="UP000318946">
    <property type="component" value="Chromosome"/>
</dbReference>
<dbReference type="GO" id="GO:0006308">
    <property type="term" value="P:DNA catabolic process"/>
    <property type="evidence" value="ECO:0007669"/>
    <property type="project" value="InterPro"/>
</dbReference>
<dbReference type="STRING" id="1118061.GCA_000311925_00952"/>
<dbReference type="PANTHER" id="PTHR33146">
    <property type="entry name" value="ENDONUCLEASE 4"/>
    <property type="match status" value="1"/>
</dbReference>
<dbReference type="Gene3D" id="1.10.575.10">
    <property type="entry name" value="P1 Nuclease"/>
    <property type="match status" value="1"/>
</dbReference>
<evidence type="ECO:0000313" key="7">
    <source>
        <dbReference type="EMBL" id="BBL04378.1"/>
    </source>
</evidence>
<keyword evidence="8" id="KW-1185">Reference proteome</keyword>
<reference evidence="8" key="1">
    <citation type="submission" date="2019-06" db="EMBL/GenBank/DDBJ databases">
        <title>Alistipes onderdonkii subsp. vulgaris subsp. nov., Alistipes dispar sp. nov. and Alistipes communis sp. nov., isolated from human faeces, and creation of Alistipes onderdonkii subsp. onderdonkii subsp. nov.</title>
        <authorList>
            <person name="Sakamoto M."/>
            <person name="Ikeyama N."/>
            <person name="Ogata Y."/>
            <person name="Suda W."/>
            <person name="Iino T."/>
            <person name="Hattori M."/>
            <person name="Ohkuma M."/>
        </authorList>
    </citation>
    <scope>NUCLEOTIDE SEQUENCE [LARGE SCALE GENOMIC DNA]</scope>
    <source>
        <strain evidence="8">5CBH24</strain>
    </source>
</reference>
<evidence type="ECO:0000256" key="1">
    <source>
        <dbReference type="ARBA" id="ARBA00022722"/>
    </source>
</evidence>
<keyword evidence="3" id="KW-0255">Endonuclease</keyword>
<gene>
    <name evidence="7" type="ORF">A5CBH24_16910</name>
</gene>
<keyword evidence="1" id="KW-0540">Nuclease</keyword>
<dbReference type="GeneID" id="78342407"/>
<dbReference type="InterPro" id="IPR003154">
    <property type="entry name" value="S1/P1nuclease"/>
</dbReference>
<organism evidence="7 8">
    <name type="scientific">Alistipes communis</name>
    <dbReference type="NCBI Taxonomy" id="2585118"/>
    <lineage>
        <taxon>Bacteria</taxon>
        <taxon>Pseudomonadati</taxon>
        <taxon>Bacteroidota</taxon>
        <taxon>Bacteroidia</taxon>
        <taxon>Bacteroidales</taxon>
        <taxon>Rikenellaceae</taxon>
        <taxon>Alistipes</taxon>
    </lineage>
</organism>
<name>A0A3D3YPX2_9BACT</name>
<dbReference type="AlphaFoldDB" id="A0A3D3YPX2"/>
<proteinExistence type="predicted"/>
<evidence type="ECO:0000256" key="3">
    <source>
        <dbReference type="ARBA" id="ARBA00022759"/>
    </source>
</evidence>
<evidence type="ECO:0000256" key="2">
    <source>
        <dbReference type="ARBA" id="ARBA00022723"/>
    </source>
</evidence>
<dbReference type="GO" id="GO:0004519">
    <property type="term" value="F:endonuclease activity"/>
    <property type="evidence" value="ECO:0007669"/>
    <property type="project" value="UniProtKB-KW"/>
</dbReference>
<dbReference type="GO" id="GO:0003676">
    <property type="term" value="F:nucleic acid binding"/>
    <property type="evidence" value="ECO:0007669"/>
    <property type="project" value="InterPro"/>
</dbReference>
<keyword evidence="4" id="KW-0378">Hydrolase</keyword>
<keyword evidence="5" id="KW-1015">Disulfide bond</keyword>
<dbReference type="RefSeq" id="WP_141412852.1">
    <property type="nucleotide sequence ID" value="NZ_AP019735.1"/>
</dbReference>
<dbReference type="SUPFAM" id="SSF48537">
    <property type="entry name" value="Phospholipase C/P1 nuclease"/>
    <property type="match status" value="1"/>
</dbReference>
<dbReference type="EMBL" id="AP019735">
    <property type="protein sequence ID" value="BBL04378.1"/>
    <property type="molecule type" value="Genomic_DNA"/>
</dbReference>
<accession>A0A3D3YPX2</accession>
<protein>
    <submittedName>
        <fullName evidence="7">Uncharacterized protein</fullName>
    </submittedName>
</protein>
<dbReference type="Pfam" id="PF02265">
    <property type="entry name" value="S1-P1_nuclease"/>
    <property type="match status" value="1"/>
</dbReference>
<accession>A0A4Y1WW43</accession>
<evidence type="ECO:0000313" key="8">
    <source>
        <dbReference type="Proteomes" id="UP000318946"/>
    </source>
</evidence>
<evidence type="ECO:0000256" key="5">
    <source>
        <dbReference type="ARBA" id="ARBA00023157"/>
    </source>
</evidence>
<dbReference type="InterPro" id="IPR008947">
    <property type="entry name" value="PLipase_C/P1_nuclease_dom_sf"/>
</dbReference>
<sequence length="276" mass="31521">MKRPILLLALAATLCATQNLFAWGRLGHATVARIAEEHLTKKARANLDKWLDGESIVYYASWLDDYKPQMLVDLGYDPAKGDRMHQLPHTFSVDAEGEVVPGNRWPGTDKYLANCLYYIEESADMLKNRIRELDDSTRLARIQLIVHCVGDMHCPAHIRYPGNTTIGYYKVDYFGREMRYHTIWDSEIVQRPHPWSFTDLAWLLDRYTEAEQAEITSGTVYDWGRESAAASKCIYDVQPGESIAHDFIKKYKPLAESQIAKAGYRLAAVLNDVFGK</sequence>
<keyword evidence="2" id="KW-0479">Metal-binding</keyword>
<dbReference type="PANTHER" id="PTHR33146:SF26">
    <property type="entry name" value="ENDONUCLEASE 4"/>
    <property type="match status" value="1"/>
</dbReference>
<accession>A0A4Y1XP91</accession>
<dbReference type="KEGG" id="acou:A5CBH24_16910"/>
<evidence type="ECO:0000256" key="4">
    <source>
        <dbReference type="ARBA" id="ARBA00022801"/>
    </source>
</evidence>
<keyword evidence="6" id="KW-0325">Glycoprotein</keyword>
<dbReference type="OrthoDB" id="267579at2"/>